<dbReference type="PRINTS" id="PR01415">
    <property type="entry name" value="ANKYRIN"/>
</dbReference>
<feature type="repeat" description="ANK" evidence="3">
    <location>
        <begin position="739"/>
        <end position="771"/>
    </location>
</feature>
<protein>
    <recommendedName>
        <fullName evidence="8">NACHT domain-containing protein</fullName>
    </recommendedName>
</protein>
<evidence type="ECO:0000313" key="7">
    <source>
        <dbReference type="EMBL" id="CEO47224.1"/>
    </source>
</evidence>
<feature type="repeat" description="ANK" evidence="3">
    <location>
        <begin position="1595"/>
        <end position="1631"/>
    </location>
</feature>
<feature type="region of interest" description="Disordered" evidence="4">
    <location>
        <begin position="1524"/>
        <end position="1543"/>
    </location>
</feature>
<dbReference type="PROSITE" id="PS50088">
    <property type="entry name" value="ANK_REPEAT"/>
    <property type="match status" value="6"/>
</dbReference>
<dbReference type="Pfam" id="PF24883">
    <property type="entry name" value="NPHP3_N"/>
    <property type="match status" value="1"/>
</dbReference>
<proteinExistence type="predicted"/>
<name>A0A0B7JQG1_BIOOC</name>
<dbReference type="PANTHER" id="PTHR24198">
    <property type="entry name" value="ANKYRIN REPEAT AND PROTEIN KINASE DOMAIN-CONTAINING PROTEIN"/>
    <property type="match status" value="1"/>
</dbReference>
<dbReference type="SUPFAM" id="SSF48403">
    <property type="entry name" value="Ankyrin repeat"/>
    <property type="match status" value="5"/>
</dbReference>
<dbReference type="Pfam" id="PF22939">
    <property type="entry name" value="WHD_GPIID"/>
    <property type="match status" value="1"/>
</dbReference>
<feature type="compositionally biased region" description="Basic and acidic residues" evidence="4">
    <location>
        <begin position="1524"/>
        <end position="1542"/>
    </location>
</feature>
<feature type="domain" description="GPI inositol-deacylase winged helix" evidence="5">
    <location>
        <begin position="338"/>
        <end position="405"/>
    </location>
</feature>
<dbReference type="InterPro" id="IPR054471">
    <property type="entry name" value="GPIID_WHD"/>
</dbReference>
<feature type="domain" description="Nephrocystin 3-like N-terminal" evidence="6">
    <location>
        <begin position="65"/>
        <end position="224"/>
    </location>
</feature>
<feature type="repeat" description="ANK" evidence="3">
    <location>
        <begin position="631"/>
        <end position="663"/>
    </location>
</feature>
<dbReference type="InterPro" id="IPR002110">
    <property type="entry name" value="Ankyrin_rpt"/>
</dbReference>
<evidence type="ECO:0000256" key="3">
    <source>
        <dbReference type="PROSITE-ProRule" id="PRU00023"/>
    </source>
</evidence>
<dbReference type="Gene3D" id="1.25.40.20">
    <property type="entry name" value="Ankyrin repeat-containing domain"/>
    <property type="match status" value="8"/>
</dbReference>
<accession>A0A0B7JQG1</accession>
<evidence type="ECO:0008006" key="8">
    <source>
        <dbReference type="Google" id="ProtNLM"/>
    </source>
</evidence>
<reference evidence="7" key="1">
    <citation type="submission" date="2015-01" db="EMBL/GenBank/DDBJ databases">
        <authorList>
            <person name="Durling Mikael"/>
        </authorList>
    </citation>
    <scope>NUCLEOTIDE SEQUENCE</scope>
</reference>
<evidence type="ECO:0000259" key="6">
    <source>
        <dbReference type="Pfam" id="PF24883"/>
    </source>
</evidence>
<dbReference type="Pfam" id="PF12796">
    <property type="entry name" value="Ank_2"/>
    <property type="match status" value="4"/>
</dbReference>
<dbReference type="EMBL" id="CDPU01000007">
    <property type="protein sequence ID" value="CEO47224.1"/>
    <property type="molecule type" value="Genomic_DNA"/>
</dbReference>
<feature type="repeat" description="ANK" evidence="3">
    <location>
        <begin position="1000"/>
        <end position="1041"/>
    </location>
</feature>
<dbReference type="SUPFAM" id="SSF52540">
    <property type="entry name" value="P-loop containing nucleoside triphosphate hydrolases"/>
    <property type="match status" value="1"/>
</dbReference>
<dbReference type="InterPro" id="IPR056884">
    <property type="entry name" value="NPHP3-like_N"/>
</dbReference>
<gene>
    <name evidence="7" type="ORF">BN869_000003279_1</name>
</gene>
<evidence type="ECO:0000256" key="4">
    <source>
        <dbReference type="SAM" id="MobiDB-lite"/>
    </source>
</evidence>
<organism evidence="7">
    <name type="scientific">Bionectria ochroleuca</name>
    <name type="common">Gliocladium roseum</name>
    <dbReference type="NCBI Taxonomy" id="29856"/>
    <lineage>
        <taxon>Eukaryota</taxon>
        <taxon>Fungi</taxon>
        <taxon>Dikarya</taxon>
        <taxon>Ascomycota</taxon>
        <taxon>Pezizomycotina</taxon>
        <taxon>Sordariomycetes</taxon>
        <taxon>Hypocreomycetidae</taxon>
        <taxon>Hypocreales</taxon>
        <taxon>Bionectriaceae</taxon>
        <taxon>Clonostachys</taxon>
    </lineage>
</organism>
<feature type="repeat" description="ANK" evidence="3">
    <location>
        <begin position="1042"/>
        <end position="1078"/>
    </location>
</feature>
<dbReference type="SMART" id="SM00248">
    <property type="entry name" value="ANK"/>
    <property type="match status" value="22"/>
</dbReference>
<dbReference type="InterPro" id="IPR027417">
    <property type="entry name" value="P-loop_NTPase"/>
</dbReference>
<evidence type="ECO:0000256" key="1">
    <source>
        <dbReference type="ARBA" id="ARBA00022737"/>
    </source>
</evidence>
<sequence length="2146" mass="237777">MAPKEQPWDDDAVVVGRNDLRDFNEEGLIPLSDEKVEAIRAWLQPTSYSAENSECSKHRASHLTGTGDWLWNAPSYTEWHEGHEHGMLLIKGIPGSGKSVIAGSLVDRLSREDVPVLYFFFRQIIDANHTPIALLRDWIDQVVVYSPPLQAQLDKYLEHRQTLAIKSMNDLWKDLKVALGHLPKVYCVVDALDEIDDGNEDFLKELAELGRWRPANIKVVATSRPVARVELPIRQIPMKEIRLEEKIIDIDIATYVEHHLGHSSIPVDLHAQIKRVVPGRANGLFLYAKLAMEAFLKPGADVMQVMEALPADLNVLYTDLLQQHILRSGVPEHLQILILSWVTHASRPLRLLEIAEMINETQSIGLSDFRAIKELVRTSCGPLIEILPDETVSVVHHSLTEFLNGSTRSPEKHMASMTGTTSYPILDRGSTHSRLARVCISYILGSKCLDGVKTKQVKKHLHLDGESETDNGMVDTLDQYSYKRLGGDDEAKCKRTWNGDLPATPELRSRYPFLAYCIDNWHVHVRKADSHSHLSEDLLGDVDKLLTDTNCLALEALERRTACGWKPIHVASCNGLSQYVSHLMARGGTNIDMDDRYGEKPLLFAAGRGHAATVKVLLAAGAKPDQESLRDGSKPLHKAATSNNGDTVKLILQAGVDPMTKKTREDPDWYPVGSGTTGYTPLMMAFLNGHLESARAFIPYLFTKRHVYRALGWAAEGGHLSLVEEMLKHPHVNVNTKIRGETPLMYAAKRHDFRIVTLLLRAGADPTITADQVWGDEFEDYDTDEEEHFEGENDGENAEMVVKGGPNALHILCGATEMSWSSRTADEKTFHPGLMEETISLMLDAGVDINGTYRAPSYYNGGSPLGIAASRRPALVHTLIRAGADVTARSSGGSTVLHNCLNPDLIQLMVEEGNTDLIHAETSTGLTPLLCAASSGKMTAALARKFSELGANMAHTGPKGEGALHSFFSGYLFSFKCDQVVEIVEALLAAGVPPNSKNHDGETVLHRILKLTEVKSPFEHVSKRVVSALLAAGADIHARDNEGKTPLFKLVSEARSPDRVAVVQMLVELGADINARDFRGRNLYFYRPMSDCEAMIRRLVSWGIDPAAVDYEGNPMDWSLAPPGHKNNAGESYVHWLAANHALQLEKTLTTFDNFDAKDNAGIRPIHHFAKDNDKLVALALDGGACPVGRTHRGMSPLQVAAAFRQPNIVGRLIDAIKAKKGTEFLKSHIDYNRGGLMPSALQYACQTRIPETVSLLLDAGADPDLALSPKIPRLWCETLQRKDGYEFAPSEHVESGLCSTISQWNRWNGSGSVSGRDKMPRLEPIMDLLYSRGAMSGENIDAMIESNASDDYATECLLKLRRRIYSGEKVDVLKHDQRAALSKPLSVLELYADALLRHGKDHGTDRASRSEDESKDDALLDNNEACEIKDGLRNALSYASLAGVYRRASARRAFVRTDSDMSYDHLTLDGQWDLILYKAQKDPELFKAEYYGNYVVSRFTAWGLVSMLRVLITPRRMQELDGEHEERYLHSKIPSDSDDNRFGSNRPKPLLLQACERSIDNLPMLRFLVEELGANINIQDSEITGSREMRKHVKGNCALHELASNGNWWAAARGLPYLLEQGAEVDLRDKTNRTPLMHAHSVQAAHFLISHGADVNAQDKFGFNCLTHAAQNLATVKLLMSHGASVQPEVFHCLLRERTMDESTPLILDTICTGIDVNSRCTSLHSMATESTAKEVPVIKQERYALYLAAAPNPMSFQPGSRIQYSRDQVLRRNLPVIDVLLKHGANLYASYFKRGKPIEDDTEDSVEEVTLLHDLLEIGGLVEPLLNHQSTELERLDNKGRTLLLAACRSELGPDAPIGAVHSGFLGNLYNKEVAPDQSKGRPSLTKYLIEKGACITARDNDQKNALHHIFESRSTGGQESFSLIMSRAPELVHQVDISGASPLLYALQRLFSPKASDTRPIKMLLDAGVDPNVEDVKGNNPLHMLGARLAGHGWSEEQVLQIHELYQRFIALGLPSNGRNKQGETPILSFFKNQGLDVGYKYATGQDAKRQQAALDIFSATEANAFALDADENTLLHTVAATTGSLQNGEAGEVMVQRFQWLIGQGLDIMAENSLFQTCLDVAMVNGNQAILKLFERKEEEFF</sequence>
<feature type="repeat" description="ANK" evidence="3">
    <location>
        <begin position="597"/>
        <end position="629"/>
    </location>
</feature>
<dbReference type="PANTHER" id="PTHR24198:SF165">
    <property type="entry name" value="ANKYRIN REPEAT-CONTAINING PROTEIN-RELATED"/>
    <property type="match status" value="1"/>
</dbReference>
<keyword evidence="2 3" id="KW-0040">ANK repeat</keyword>
<dbReference type="PROSITE" id="PS50297">
    <property type="entry name" value="ANK_REP_REGION"/>
    <property type="match status" value="4"/>
</dbReference>
<dbReference type="InterPro" id="IPR036770">
    <property type="entry name" value="Ankyrin_rpt-contain_sf"/>
</dbReference>
<dbReference type="Gene3D" id="3.40.50.300">
    <property type="entry name" value="P-loop containing nucleotide triphosphate hydrolases"/>
    <property type="match status" value="1"/>
</dbReference>
<evidence type="ECO:0000259" key="5">
    <source>
        <dbReference type="Pfam" id="PF22939"/>
    </source>
</evidence>
<evidence type="ECO:0000256" key="2">
    <source>
        <dbReference type="ARBA" id="ARBA00023043"/>
    </source>
</evidence>
<keyword evidence="1" id="KW-0677">Repeat</keyword>